<reference evidence="1 2" key="1">
    <citation type="submission" date="2020-10" db="EMBL/GenBank/DDBJ databases">
        <title>Draft genome of Ramlibacter aquaticus LMG 30558.</title>
        <authorList>
            <person name="Props R."/>
        </authorList>
    </citation>
    <scope>NUCLEOTIDE SEQUENCE [LARGE SCALE GENOMIC DNA]</scope>
    <source>
        <strain evidence="1 2">LMG 30558</strain>
    </source>
</reference>
<sequence>MALATTHNHLTFTRRKLVASYGIDRVRRNLRYMNDLIAQDPAKVKRPAAYLKAAVQGDYAEQELEEPTNIVPMEGGDGALASGTDAAKEVLLQEYQDRLRKDANALFLEMPRRESDHYWDQYVAQRKKEKNKTLVGSIESKGLKSKLVQVDFYNWLADKLYGAITETSFLNYLVQREAPRTRSRRTKAT</sequence>
<organism evidence="1 2">
    <name type="scientific">Ramlibacter aquaticus</name>
    <dbReference type="NCBI Taxonomy" id="2780094"/>
    <lineage>
        <taxon>Bacteria</taxon>
        <taxon>Pseudomonadati</taxon>
        <taxon>Pseudomonadota</taxon>
        <taxon>Betaproteobacteria</taxon>
        <taxon>Burkholderiales</taxon>
        <taxon>Comamonadaceae</taxon>
        <taxon>Ramlibacter</taxon>
    </lineage>
</organism>
<accession>A0ABR9SIT2</accession>
<comment type="caution">
    <text evidence="1">The sequence shown here is derived from an EMBL/GenBank/DDBJ whole genome shotgun (WGS) entry which is preliminary data.</text>
</comment>
<evidence type="ECO:0000313" key="1">
    <source>
        <dbReference type="EMBL" id="MBE7942279.1"/>
    </source>
</evidence>
<evidence type="ECO:0000313" key="2">
    <source>
        <dbReference type="Proteomes" id="UP000715965"/>
    </source>
</evidence>
<proteinExistence type="predicted"/>
<gene>
    <name evidence="1" type="ORF">IM725_17045</name>
</gene>
<protein>
    <submittedName>
        <fullName evidence="1">Uncharacterized protein</fullName>
    </submittedName>
</protein>
<dbReference type="EMBL" id="JADDOJ010000088">
    <property type="protein sequence ID" value="MBE7942279.1"/>
    <property type="molecule type" value="Genomic_DNA"/>
</dbReference>
<keyword evidence="2" id="KW-1185">Reference proteome</keyword>
<dbReference type="Proteomes" id="UP000715965">
    <property type="component" value="Unassembled WGS sequence"/>
</dbReference>
<dbReference type="RefSeq" id="WP_193781835.1">
    <property type="nucleotide sequence ID" value="NZ_JADDOJ010000088.1"/>
</dbReference>
<name>A0ABR9SIT2_9BURK</name>